<dbReference type="AlphaFoldDB" id="A0A4Y8PYZ5"/>
<keyword evidence="2" id="KW-0413">Isomerase</keyword>
<dbReference type="InterPro" id="IPR050312">
    <property type="entry name" value="IolE/XylAMocC-like"/>
</dbReference>
<sequence>MKLGYQTNTWGGVFGHPGGVTSVKDAYYMAGGSTEEAVADIAQAGYQGIELFDGNLMQYAGRIDEFKQLLHKHGQALIGVYTGANFIYEEILNDELYKIEQVAKLAAEAGAEHLVIGGGALRAGGIRESDYVALGKALDRVKAIAERWGLVASYHPHLGSLIEKPEQLTRLMKLTSICLCPDTAHLEAGGSDPVEVIRTYADRIRYVHYKDYANGRFLPLGEGHQRFDEMTAVLREMHYDGWITVELDSHENPLQAAGISNRYLREQLQIGE</sequence>
<dbReference type="EMBL" id="MYFO01000018">
    <property type="protein sequence ID" value="TFE86549.1"/>
    <property type="molecule type" value="Genomic_DNA"/>
</dbReference>
<evidence type="ECO:0000259" key="1">
    <source>
        <dbReference type="Pfam" id="PF01261"/>
    </source>
</evidence>
<dbReference type="Proteomes" id="UP000298246">
    <property type="component" value="Unassembled WGS sequence"/>
</dbReference>
<dbReference type="Gene3D" id="3.20.20.150">
    <property type="entry name" value="Divalent-metal-dependent TIM barrel enzymes"/>
    <property type="match status" value="1"/>
</dbReference>
<protein>
    <submittedName>
        <fullName evidence="2">Sugar phosphate isomerase</fullName>
    </submittedName>
</protein>
<dbReference type="PANTHER" id="PTHR12110:SF41">
    <property type="entry name" value="INOSOSE DEHYDRATASE"/>
    <property type="match status" value="1"/>
</dbReference>
<accession>A0A4Y8PYZ5</accession>
<dbReference type="InterPro" id="IPR013022">
    <property type="entry name" value="Xyl_isomerase-like_TIM-brl"/>
</dbReference>
<dbReference type="InterPro" id="IPR036237">
    <property type="entry name" value="Xyl_isomerase-like_sf"/>
</dbReference>
<dbReference type="RefSeq" id="WP_134753989.1">
    <property type="nucleotide sequence ID" value="NZ_MYFO02000009.1"/>
</dbReference>
<reference evidence="2 3" key="1">
    <citation type="submission" date="2017-03" db="EMBL/GenBank/DDBJ databases">
        <title>Isolation of Levoglucosan Utilizing Bacteria.</title>
        <authorList>
            <person name="Arya A.S."/>
        </authorList>
    </citation>
    <scope>NUCLEOTIDE SEQUENCE [LARGE SCALE GENOMIC DNA]</scope>
    <source>
        <strain evidence="2 3">MEC069</strain>
    </source>
</reference>
<dbReference type="PANTHER" id="PTHR12110">
    <property type="entry name" value="HYDROXYPYRUVATE ISOMERASE"/>
    <property type="match status" value="1"/>
</dbReference>
<dbReference type="OrthoDB" id="9779184at2"/>
<evidence type="ECO:0000313" key="3">
    <source>
        <dbReference type="Proteomes" id="UP000298246"/>
    </source>
</evidence>
<feature type="domain" description="Xylose isomerase-like TIM barrel" evidence="1">
    <location>
        <begin position="39"/>
        <end position="266"/>
    </location>
</feature>
<dbReference type="GO" id="GO:0016853">
    <property type="term" value="F:isomerase activity"/>
    <property type="evidence" value="ECO:0007669"/>
    <property type="project" value="UniProtKB-KW"/>
</dbReference>
<dbReference type="Pfam" id="PF01261">
    <property type="entry name" value="AP_endonuc_2"/>
    <property type="match status" value="1"/>
</dbReference>
<dbReference type="SUPFAM" id="SSF51658">
    <property type="entry name" value="Xylose isomerase-like"/>
    <property type="match status" value="1"/>
</dbReference>
<evidence type="ECO:0000313" key="2">
    <source>
        <dbReference type="EMBL" id="TFE86549.1"/>
    </source>
</evidence>
<organism evidence="2 3">
    <name type="scientific">Paenibacillus athensensis</name>
    <dbReference type="NCBI Taxonomy" id="1967502"/>
    <lineage>
        <taxon>Bacteria</taxon>
        <taxon>Bacillati</taxon>
        <taxon>Bacillota</taxon>
        <taxon>Bacilli</taxon>
        <taxon>Bacillales</taxon>
        <taxon>Paenibacillaceae</taxon>
        <taxon>Paenibacillus</taxon>
    </lineage>
</organism>
<gene>
    <name evidence="2" type="ORF">B5M42_14390</name>
</gene>
<name>A0A4Y8PYZ5_9BACL</name>
<proteinExistence type="predicted"/>
<keyword evidence="3" id="KW-1185">Reference proteome</keyword>
<comment type="caution">
    <text evidence="2">The sequence shown here is derived from an EMBL/GenBank/DDBJ whole genome shotgun (WGS) entry which is preliminary data.</text>
</comment>